<organism evidence="2">
    <name type="scientific">uncultured Synechococcales cyanobacterium</name>
    <dbReference type="NCBI Taxonomy" id="1936017"/>
    <lineage>
        <taxon>Bacteria</taxon>
        <taxon>Bacillati</taxon>
        <taxon>Cyanobacteriota</taxon>
        <taxon>Cyanophyceae</taxon>
        <taxon>Synechococcales</taxon>
        <taxon>environmental samples</taxon>
    </lineage>
</organism>
<dbReference type="AlphaFoldDB" id="A0A6J4VW55"/>
<evidence type="ECO:0000259" key="1">
    <source>
        <dbReference type="Pfam" id="PF13546"/>
    </source>
</evidence>
<dbReference type="PANTHER" id="PTHR33627:SF1">
    <property type="entry name" value="TRANSPOSASE"/>
    <property type="match status" value="1"/>
</dbReference>
<dbReference type="InterPro" id="IPR038721">
    <property type="entry name" value="IS701-like_DDE_dom"/>
</dbReference>
<dbReference type="Pfam" id="PF13546">
    <property type="entry name" value="DDE_5"/>
    <property type="match status" value="1"/>
</dbReference>
<name>A0A6J4VW55_9CYAN</name>
<accession>A0A6J4VW55</accession>
<dbReference type="NCBIfam" id="NF033540">
    <property type="entry name" value="transpos_IS701"/>
    <property type="match status" value="1"/>
</dbReference>
<gene>
    <name evidence="2" type="ORF">AVDCRST_MAG81-4541</name>
</gene>
<evidence type="ECO:0000313" key="2">
    <source>
        <dbReference type="EMBL" id="CAA9588725.1"/>
    </source>
</evidence>
<protein>
    <recommendedName>
        <fullName evidence="1">Transposase IS701-like DDE domain-containing protein</fullName>
    </recommendedName>
</protein>
<proteinExistence type="predicted"/>
<sequence>MQEELNLFRSGQALETLSVWSDHLKSFQQRIGKYFARSEAKGAAFDYIRALLCPVERKNGWQMAEQVGYASPYRLQHLLGRAIWDEEQVCAEVREYVVAHLDDGAGILAVDETSFLKRGEESVGVGRQYCGLTGQIENCQVGVFLAYISSKGQSLIDRRLYLPKSWAQDRQRRKKAHIPSKVRFATKTGLAQGMLHSAINAGIQPAWFVADEVYSRDASFWRWLEQTARQPYVLTVNKRQPTPMNFKTHYAEDLARSVPPEGWQRLSTGARTKGERYHEWALVELSCRHPQGFSRWFLFRRCPEHPDEPSFISSYQVFAPSDTSLETMVGVVAQRWPIEECFQFAKDQLGLGDYEVRSWAG</sequence>
<reference evidence="2" key="1">
    <citation type="submission" date="2020-02" db="EMBL/GenBank/DDBJ databases">
        <authorList>
            <person name="Meier V. D."/>
        </authorList>
    </citation>
    <scope>NUCLEOTIDE SEQUENCE</scope>
    <source>
        <strain evidence="2">AVDCRST_MAG81</strain>
    </source>
</reference>
<feature type="domain" description="Transposase IS701-like DDE" evidence="1">
    <location>
        <begin position="34"/>
        <end position="237"/>
    </location>
</feature>
<dbReference type="InterPro" id="IPR039365">
    <property type="entry name" value="IS701-like"/>
</dbReference>
<dbReference type="InterPro" id="IPR012337">
    <property type="entry name" value="RNaseH-like_sf"/>
</dbReference>
<dbReference type="EMBL" id="CADCWO010000231">
    <property type="protein sequence ID" value="CAA9588725.1"/>
    <property type="molecule type" value="Genomic_DNA"/>
</dbReference>
<dbReference type="SUPFAM" id="SSF53098">
    <property type="entry name" value="Ribonuclease H-like"/>
    <property type="match status" value="1"/>
</dbReference>
<dbReference type="PANTHER" id="PTHR33627">
    <property type="entry name" value="TRANSPOSASE"/>
    <property type="match status" value="1"/>
</dbReference>